<dbReference type="PROSITE" id="PS51450">
    <property type="entry name" value="LRR"/>
    <property type="match status" value="1"/>
</dbReference>
<name>A0ABV5GJP8_9FLAO</name>
<dbReference type="SMART" id="SM00369">
    <property type="entry name" value="LRR_TYP"/>
    <property type="match status" value="4"/>
</dbReference>
<dbReference type="SUPFAM" id="SSF49299">
    <property type="entry name" value="PKD domain"/>
    <property type="match status" value="2"/>
</dbReference>
<comment type="subcellular location">
    <subcellularLocation>
        <location evidence="1">Cell envelope</location>
    </subcellularLocation>
</comment>
<dbReference type="CDD" id="cd00146">
    <property type="entry name" value="PKD"/>
    <property type="match status" value="2"/>
</dbReference>
<dbReference type="InterPro" id="IPR055414">
    <property type="entry name" value="LRR_R13L4/SHOC2-like"/>
</dbReference>
<evidence type="ECO:0000259" key="9">
    <source>
        <dbReference type="PROSITE" id="PS50835"/>
    </source>
</evidence>
<keyword evidence="3 6" id="KW-0732">Signal</keyword>
<dbReference type="EMBL" id="JBHMEY010000004">
    <property type="protein sequence ID" value="MFB9095206.1"/>
    <property type="molecule type" value="Genomic_DNA"/>
</dbReference>
<dbReference type="InterPro" id="IPR003591">
    <property type="entry name" value="Leu-rich_rpt_typical-subtyp"/>
</dbReference>
<feature type="domain" description="Ig-like" evidence="9">
    <location>
        <begin position="269"/>
        <end position="355"/>
    </location>
</feature>
<dbReference type="RefSeq" id="WP_236458175.1">
    <property type="nucleotide sequence ID" value="NZ_CBCSGE010000015.1"/>
</dbReference>
<feature type="chain" id="PRO_5046594092" evidence="6">
    <location>
        <begin position="26"/>
        <end position="1307"/>
    </location>
</feature>
<dbReference type="Pfam" id="PF23598">
    <property type="entry name" value="LRR_14"/>
    <property type="match status" value="1"/>
</dbReference>
<accession>A0ABV5GJP8</accession>
<feature type="domain" description="VWFA" evidence="8">
    <location>
        <begin position="841"/>
        <end position="1068"/>
    </location>
</feature>
<feature type="signal peptide" evidence="6">
    <location>
        <begin position="1"/>
        <end position="25"/>
    </location>
</feature>
<dbReference type="InterPro" id="IPR013783">
    <property type="entry name" value="Ig-like_fold"/>
</dbReference>
<dbReference type="PANTHER" id="PTHR48059:SF30">
    <property type="entry name" value="OS06G0587000 PROTEIN"/>
    <property type="match status" value="1"/>
</dbReference>
<feature type="domain" description="PKD" evidence="7">
    <location>
        <begin position="631"/>
        <end position="689"/>
    </location>
</feature>
<dbReference type="InterPro" id="IPR002035">
    <property type="entry name" value="VWF_A"/>
</dbReference>
<dbReference type="Gene3D" id="2.60.120.260">
    <property type="entry name" value="Galactose-binding domain-like"/>
    <property type="match status" value="1"/>
</dbReference>
<keyword evidence="4" id="KW-0677">Repeat</keyword>
<dbReference type="Proteomes" id="UP001589607">
    <property type="component" value="Unassembled WGS sequence"/>
</dbReference>
<dbReference type="PROSITE" id="PS50093">
    <property type="entry name" value="PKD"/>
    <property type="match status" value="2"/>
</dbReference>
<dbReference type="InterPro" id="IPR001611">
    <property type="entry name" value="Leu-rich_rpt"/>
</dbReference>
<keyword evidence="5" id="KW-1015">Disulfide bond</keyword>
<dbReference type="Pfam" id="PF13895">
    <property type="entry name" value="Ig_2"/>
    <property type="match status" value="1"/>
</dbReference>
<evidence type="ECO:0000259" key="7">
    <source>
        <dbReference type="PROSITE" id="PS50093"/>
    </source>
</evidence>
<evidence type="ECO:0000256" key="5">
    <source>
        <dbReference type="ARBA" id="ARBA00023157"/>
    </source>
</evidence>
<dbReference type="InterPro" id="IPR007110">
    <property type="entry name" value="Ig-like_dom"/>
</dbReference>
<dbReference type="InterPro" id="IPR000601">
    <property type="entry name" value="PKD_dom"/>
</dbReference>
<dbReference type="Gene3D" id="3.40.50.410">
    <property type="entry name" value="von Willebrand factor, type A domain"/>
    <property type="match status" value="1"/>
</dbReference>
<evidence type="ECO:0000313" key="11">
    <source>
        <dbReference type="Proteomes" id="UP001589607"/>
    </source>
</evidence>
<dbReference type="Gene3D" id="2.60.40.10">
    <property type="entry name" value="Immunoglobulins"/>
    <property type="match status" value="3"/>
</dbReference>
<feature type="domain" description="PKD" evidence="7">
    <location>
        <begin position="381"/>
        <end position="464"/>
    </location>
</feature>
<evidence type="ECO:0000313" key="10">
    <source>
        <dbReference type="EMBL" id="MFB9095206.1"/>
    </source>
</evidence>
<keyword evidence="11" id="KW-1185">Reference proteome</keyword>
<dbReference type="InterPro" id="IPR032675">
    <property type="entry name" value="LRR_dom_sf"/>
</dbReference>
<evidence type="ECO:0000256" key="3">
    <source>
        <dbReference type="ARBA" id="ARBA00022729"/>
    </source>
</evidence>
<dbReference type="PANTHER" id="PTHR48059">
    <property type="entry name" value="POLYGALACTURONASE INHIBITOR 1"/>
    <property type="match status" value="1"/>
</dbReference>
<dbReference type="SUPFAM" id="SSF52058">
    <property type="entry name" value="L domain-like"/>
    <property type="match status" value="1"/>
</dbReference>
<reference evidence="10 11" key="1">
    <citation type="submission" date="2024-09" db="EMBL/GenBank/DDBJ databases">
        <authorList>
            <person name="Sun Q."/>
            <person name="Mori K."/>
        </authorList>
    </citation>
    <scope>NUCLEOTIDE SEQUENCE [LARGE SCALE GENOMIC DNA]</scope>
    <source>
        <strain evidence="10 11">CECT 7955</strain>
    </source>
</reference>
<dbReference type="SMART" id="SM00089">
    <property type="entry name" value="PKD"/>
    <property type="match status" value="2"/>
</dbReference>
<proteinExistence type="predicted"/>
<dbReference type="InterPro" id="IPR022409">
    <property type="entry name" value="PKD/Chitinase_dom"/>
</dbReference>
<protein>
    <submittedName>
        <fullName evidence="10">PKD domain-containing protein</fullName>
    </submittedName>
</protein>
<dbReference type="InterPro" id="IPR036179">
    <property type="entry name" value="Ig-like_dom_sf"/>
</dbReference>
<dbReference type="Gene3D" id="3.80.10.10">
    <property type="entry name" value="Ribonuclease Inhibitor"/>
    <property type="match status" value="2"/>
</dbReference>
<organism evidence="10 11">
    <name type="scientific">Flavobacterium jumunjinense</name>
    <dbReference type="NCBI Taxonomy" id="998845"/>
    <lineage>
        <taxon>Bacteria</taxon>
        <taxon>Pseudomonadati</taxon>
        <taxon>Bacteroidota</taxon>
        <taxon>Flavobacteriia</taxon>
        <taxon>Flavobacteriales</taxon>
        <taxon>Flavobacteriaceae</taxon>
        <taxon>Flavobacterium</taxon>
    </lineage>
</organism>
<dbReference type="PROSITE" id="PS50234">
    <property type="entry name" value="VWFA"/>
    <property type="match status" value="1"/>
</dbReference>
<evidence type="ECO:0000256" key="1">
    <source>
        <dbReference type="ARBA" id="ARBA00004196"/>
    </source>
</evidence>
<dbReference type="InterPro" id="IPR035986">
    <property type="entry name" value="PKD_dom_sf"/>
</dbReference>
<comment type="caution">
    <text evidence="10">The sequence shown here is derived from an EMBL/GenBank/DDBJ whole genome shotgun (WGS) entry which is preliminary data.</text>
</comment>
<gene>
    <name evidence="10" type="ORF">ACFFVF_01645</name>
</gene>
<dbReference type="InterPro" id="IPR036465">
    <property type="entry name" value="vWFA_dom_sf"/>
</dbReference>
<dbReference type="CDD" id="cd00096">
    <property type="entry name" value="Ig"/>
    <property type="match status" value="1"/>
</dbReference>
<evidence type="ECO:0000256" key="2">
    <source>
        <dbReference type="ARBA" id="ARBA00022614"/>
    </source>
</evidence>
<dbReference type="SUPFAM" id="SSF48726">
    <property type="entry name" value="Immunoglobulin"/>
    <property type="match status" value="1"/>
</dbReference>
<keyword evidence="2" id="KW-0433">Leucine-rich repeat</keyword>
<dbReference type="PROSITE" id="PS50835">
    <property type="entry name" value="IG_LIKE"/>
    <property type="match status" value="1"/>
</dbReference>
<evidence type="ECO:0000256" key="4">
    <source>
        <dbReference type="ARBA" id="ARBA00022737"/>
    </source>
</evidence>
<sequence>MNTLKFKILLSTVCFIITSSLFAFSSINEKITNNVATIPQSERDALIALYNATGGANWTNTTQGKGVWPINDPNAAVTSWNATTNTGWYGVTVTNGHVTHLGLWSNNLEGEIPNEIGDFIGLTNLLLGVNKLSGNIPSSIGNLINLKTLQISDTFISGTIPTSIGNLSNLINLYLSSNQLTGSIPNIFNNMPNLIRLWLRRNKLSGNIPSSIGNLSSLQDLSLYQNELSGILPVSLKNLTNLKSFAIHTNRFKFIDFEEIYNHYKVNIPTVAMSYAPQAKTDTPLNINGSIGNSYVLKMYENNIYTVSETYQWYKNNQPINGETSRTLTLSNVSLSDEGIYHCISKHPDITKTLTPPNYALELVLRREPITLSVINCPPPPTGKIITSKSNYCTGENVLFSFQFDTAPSTTFSYNWSYVDGSTQTSQINTPTFAFNNPGLYYIYLVLTDANGCESNFSKQIVIEDCTSCLHTNNQSNNVKSLFVDLVNHLKSLSSVPNGYNCPELVALSPYITDPNPRIYNFTISNSLMKFSFADHGMQNDVQTTLLSNQILQDIFLTNYVLPNINSNYYTEYINGYIESPDRNYVNHIDFCPATPCSTPINGTVVASNNAMSKSTTKNDTAKLPVIEACVNQATLFTFQTTSTNLTYNWEFKDSNGNVIQTSNVAQPSVVFQNVGYYRISLNVSDANGCTNSFAYGLNIVDCNPVSCTENNPNSQVVKNAFIALVNYLIMQPTASTPFTCTQLDDLAPYITDPNPMIYNFSNSGLYIRFSFSDHSNDFDIRIPYNNSNNTVTDIEIGSYSDSETKMNIITHLSDGFIDTSKGYIKHINFCPTDTIRCERHIAIVVDESGSISEIEARKIRSQLRSFVNKQLDDNNDVSLNTDVRISLIGLSDSDSDTRTNASIPNNGNNVILNERISSNNIAQYIAWIDGYRKKYEVTPGDPNTEHRYRVSPNSDYWNSGLTKAADLNPDFVILITDGCQTALPSTDAGSLLKTMQRFNNNNGATTGSAGKPHLFVVGIEDGFYVDSDIATSKARTLSPDEDPNFNSELSKTASATAKVSSFLRTSLKYLMAYPSSQFPIMDKYYFLDDYYGADDFNFLYDEPNYLSNGLIARSFSVNNGETTLVDPVGMSCGAIIPLEGCNDCLNFKPEIGKKYIVSAWVKEEINKQVMSYTNPTIQVNYLDGAKISIGTEDCITSGDIIDGWQRIFKQISIPGNTAYIEIALVNNSQSIPVYFDDVRIHPIDGSMKSFVYDPETFRLMSELDENNYSTFYEYDNEGGLVRVKKETSRGIKTIQETRSGNVIKAE</sequence>
<evidence type="ECO:0000259" key="8">
    <source>
        <dbReference type="PROSITE" id="PS50234"/>
    </source>
</evidence>
<evidence type="ECO:0000256" key="6">
    <source>
        <dbReference type="SAM" id="SignalP"/>
    </source>
</evidence>
<dbReference type="Pfam" id="PF18911">
    <property type="entry name" value="PKD_4"/>
    <property type="match status" value="2"/>
</dbReference>
<dbReference type="SUPFAM" id="SSF53300">
    <property type="entry name" value="vWA-like"/>
    <property type="match status" value="1"/>
</dbReference>
<dbReference type="InterPro" id="IPR051848">
    <property type="entry name" value="PGIP"/>
</dbReference>